<comment type="subcellular location">
    <subcellularLocation>
        <location evidence="8">Cytoplasm</location>
    </subcellularLocation>
</comment>
<evidence type="ECO:0000256" key="4">
    <source>
        <dbReference type="ARBA" id="ARBA00022741"/>
    </source>
</evidence>
<dbReference type="Proteomes" id="UP000219271">
    <property type="component" value="Unassembled WGS sequence"/>
</dbReference>
<dbReference type="PANTHER" id="PTHR22594">
    <property type="entry name" value="ASPARTYL/LYSYL-TRNA SYNTHETASE"/>
    <property type="match status" value="1"/>
</dbReference>
<dbReference type="HAMAP" id="MF_00534">
    <property type="entry name" value="Asn_tRNA_synth"/>
    <property type="match status" value="1"/>
</dbReference>
<dbReference type="EMBL" id="OCMY01000001">
    <property type="protein sequence ID" value="SOD35670.1"/>
    <property type="molecule type" value="Genomic_DNA"/>
</dbReference>
<dbReference type="Pfam" id="PF01336">
    <property type="entry name" value="tRNA_anti-codon"/>
    <property type="match status" value="1"/>
</dbReference>
<dbReference type="NCBIfam" id="TIGR00457">
    <property type="entry name" value="asnS"/>
    <property type="match status" value="1"/>
</dbReference>
<accession>A0A286BNF9</accession>
<comment type="catalytic activity">
    <reaction evidence="8">
        <text>tRNA(Asn) + L-asparagine + ATP = L-asparaginyl-tRNA(Asn) + AMP + diphosphate + H(+)</text>
        <dbReference type="Rhea" id="RHEA:11180"/>
        <dbReference type="Rhea" id="RHEA-COMP:9659"/>
        <dbReference type="Rhea" id="RHEA-COMP:9674"/>
        <dbReference type="ChEBI" id="CHEBI:15378"/>
        <dbReference type="ChEBI" id="CHEBI:30616"/>
        <dbReference type="ChEBI" id="CHEBI:33019"/>
        <dbReference type="ChEBI" id="CHEBI:58048"/>
        <dbReference type="ChEBI" id="CHEBI:78442"/>
        <dbReference type="ChEBI" id="CHEBI:78515"/>
        <dbReference type="ChEBI" id="CHEBI:456215"/>
        <dbReference type="EC" id="6.1.1.22"/>
    </reaction>
</comment>
<dbReference type="EC" id="6.1.1.22" evidence="8"/>
<dbReference type="InterPro" id="IPR012340">
    <property type="entry name" value="NA-bd_OB-fold"/>
</dbReference>
<evidence type="ECO:0000256" key="6">
    <source>
        <dbReference type="ARBA" id="ARBA00022917"/>
    </source>
</evidence>
<evidence type="ECO:0000259" key="9">
    <source>
        <dbReference type="PROSITE" id="PS50862"/>
    </source>
</evidence>
<evidence type="ECO:0000256" key="5">
    <source>
        <dbReference type="ARBA" id="ARBA00022840"/>
    </source>
</evidence>
<dbReference type="PRINTS" id="PR01042">
    <property type="entry name" value="TRNASYNTHASP"/>
</dbReference>
<dbReference type="CDD" id="cd04318">
    <property type="entry name" value="EcAsnRS_like_N"/>
    <property type="match status" value="1"/>
</dbReference>
<dbReference type="OrthoDB" id="9762036at2"/>
<dbReference type="Pfam" id="PF00152">
    <property type="entry name" value="tRNA-synt_2"/>
    <property type="match status" value="1"/>
</dbReference>
<dbReference type="InterPro" id="IPR006195">
    <property type="entry name" value="aa-tRNA-synth_II"/>
</dbReference>
<dbReference type="Gene3D" id="3.30.930.10">
    <property type="entry name" value="Bira Bifunctional Protein, Domain 2"/>
    <property type="match status" value="1"/>
</dbReference>
<evidence type="ECO:0000256" key="8">
    <source>
        <dbReference type="HAMAP-Rule" id="MF_00534"/>
    </source>
</evidence>
<dbReference type="GO" id="GO:0006421">
    <property type="term" value="P:asparaginyl-tRNA aminoacylation"/>
    <property type="evidence" value="ECO:0007669"/>
    <property type="project" value="UniProtKB-UniRule"/>
</dbReference>
<dbReference type="AlphaFoldDB" id="A0A286BNF9"/>
<dbReference type="PANTHER" id="PTHR22594:SF34">
    <property type="entry name" value="ASPARAGINE--TRNA LIGASE, MITOCHONDRIAL-RELATED"/>
    <property type="match status" value="1"/>
</dbReference>
<dbReference type="InterPro" id="IPR004364">
    <property type="entry name" value="Aa-tRNA-synt_II"/>
</dbReference>
<dbReference type="CDD" id="cd00776">
    <property type="entry name" value="AsxRS_core"/>
    <property type="match status" value="1"/>
</dbReference>
<dbReference type="Gene3D" id="2.40.50.140">
    <property type="entry name" value="Nucleic acid-binding proteins"/>
    <property type="match status" value="1"/>
</dbReference>
<keyword evidence="2 8" id="KW-0963">Cytoplasm</keyword>
<dbReference type="PROSITE" id="PS50862">
    <property type="entry name" value="AA_TRNA_LIGASE_II"/>
    <property type="match status" value="1"/>
</dbReference>
<gene>
    <name evidence="8" type="primary">asnS</name>
    <name evidence="10" type="ORF">SAMN06273570_0390</name>
</gene>
<dbReference type="GO" id="GO:0004816">
    <property type="term" value="F:asparagine-tRNA ligase activity"/>
    <property type="evidence" value="ECO:0007669"/>
    <property type="project" value="UniProtKB-UniRule"/>
</dbReference>
<evidence type="ECO:0000256" key="1">
    <source>
        <dbReference type="ARBA" id="ARBA00008226"/>
    </source>
</evidence>
<comment type="similarity">
    <text evidence="1 8">Belongs to the class-II aminoacyl-tRNA synthetase family.</text>
</comment>
<keyword evidence="5 8" id="KW-0067">ATP-binding</keyword>
<proteinExistence type="inferred from homology"/>
<evidence type="ECO:0000313" key="10">
    <source>
        <dbReference type="EMBL" id="SOD35670.1"/>
    </source>
</evidence>
<dbReference type="InterPro" id="IPR002312">
    <property type="entry name" value="Asp/Asn-tRNA-synth_IIb"/>
</dbReference>
<keyword evidence="4 8" id="KW-0547">Nucleotide-binding</keyword>
<dbReference type="InterPro" id="IPR045864">
    <property type="entry name" value="aa-tRNA-synth_II/BPL/LPL"/>
</dbReference>
<dbReference type="NCBIfam" id="NF003037">
    <property type="entry name" value="PRK03932.1"/>
    <property type="match status" value="1"/>
</dbReference>
<keyword evidence="7 8" id="KW-0030">Aminoacyl-tRNA synthetase</keyword>
<dbReference type="GO" id="GO:0005524">
    <property type="term" value="F:ATP binding"/>
    <property type="evidence" value="ECO:0007669"/>
    <property type="project" value="UniProtKB-UniRule"/>
</dbReference>
<keyword evidence="3 8" id="KW-0436">Ligase</keyword>
<keyword evidence="11" id="KW-1185">Reference proteome</keyword>
<feature type="domain" description="Aminoacyl-transfer RNA synthetases class-II family profile" evidence="9">
    <location>
        <begin position="139"/>
        <end position="456"/>
    </location>
</feature>
<dbReference type="GO" id="GO:0003676">
    <property type="term" value="F:nucleic acid binding"/>
    <property type="evidence" value="ECO:0007669"/>
    <property type="project" value="InterPro"/>
</dbReference>
<dbReference type="InterPro" id="IPR004522">
    <property type="entry name" value="Asn-tRNA-ligase"/>
</dbReference>
<keyword evidence="6 8" id="KW-0648">Protein biosynthesis</keyword>
<dbReference type="FunFam" id="3.30.930.10:FF:000016">
    <property type="entry name" value="Asparagine--tRNA ligase"/>
    <property type="match status" value="1"/>
</dbReference>
<evidence type="ECO:0000256" key="2">
    <source>
        <dbReference type="ARBA" id="ARBA00022490"/>
    </source>
</evidence>
<dbReference type="RefSeq" id="WP_097094352.1">
    <property type="nucleotide sequence ID" value="NZ_OCMY01000001.1"/>
</dbReference>
<sequence>MSVVPVADVLHGRVAVDSEVTVRGWVRTRRDSKAGLSFIAVYDGSCFNPVQAVVNNSLNNYQDEVLRLTTGCSVIITGKVVESPGEGQAFELQATQVEVTGWVDDPDTYPMAAKRHSIEYLREVAHLRPRTNLVGAVARVRHTLAQALHRFFHENGYFWVSTPLITASDTEGAGEMFRVSTLDLENLPRDPQGKIDFDKDFFGKEAFLTVSGQLNAETYACALSKVYTFGPTFRAENSNTSRHLAEFWMLEPEVAFATLDDAAALAEAMLKYVFQAVLNERADDMAFFAERVDKDAVARLERFVQTDFAQVDYTDAVEILLKSGQTFENPVSWGVDLSSEHERYLAEQHFKAPVVVKNYPKDIKAFYMRMNDDGKTVAAMDVLAPGIGEIIGGSQREERLDVLDARLAEMGLNKEDYWWYRDLRRYGTVPHAGFGLGFERLIAYVTGVQNVRDVIPFPRTPRNANF</sequence>
<name>A0A286BNF9_9GAMM</name>
<reference evidence="11" key="1">
    <citation type="submission" date="2017-09" db="EMBL/GenBank/DDBJ databases">
        <authorList>
            <person name="Varghese N."/>
            <person name="Submissions S."/>
        </authorList>
    </citation>
    <scope>NUCLEOTIDE SEQUENCE [LARGE SCALE GENOMIC DNA]</scope>
    <source>
        <strain evidence="11">JKS000234</strain>
    </source>
</reference>
<comment type="subunit">
    <text evidence="8">Homodimer.</text>
</comment>
<dbReference type="SUPFAM" id="SSF50249">
    <property type="entry name" value="Nucleic acid-binding proteins"/>
    <property type="match status" value="1"/>
</dbReference>
<dbReference type="SUPFAM" id="SSF55681">
    <property type="entry name" value="Class II aaRS and biotin synthetases"/>
    <property type="match status" value="1"/>
</dbReference>
<dbReference type="GO" id="GO:0005737">
    <property type="term" value="C:cytoplasm"/>
    <property type="evidence" value="ECO:0007669"/>
    <property type="project" value="UniProtKB-SubCell"/>
</dbReference>
<evidence type="ECO:0000313" key="11">
    <source>
        <dbReference type="Proteomes" id="UP000219271"/>
    </source>
</evidence>
<protein>
    <recommendedName>
        <fullName evidence="8">Asparagine--tRNA ligase</fullName>
        <ecNumber evidence="8">6.1.1.22</ecNumber>
    </recommendedName>
    <alternativeName>
        <fullName evidence="8">Asparaginyl-tRNA synthetase</fullName>
        <shortName evidence="8">AsnRS</shortName>
    </alternativeName>
</protein>
<evidence type="ECO:0000256" key="7">
    <source>
        <dbReference type="ARBA" id="ARBA00023146"/>
    </source>
</evidence>
<organism evidence="10 11">
    <name type="scientific">Candidatus Pantoea floridensis</name>
    <dbReference type="NCBI Taxonomy" id="1938870"/>
    <lineage>
        <taxon>Bacteria</taxon>
        <taxon>Pseudomonadati</taxon>
        <taxon>Pseudomonadota</taxon>
        <taxon>Gammaproteobacteria</taxon>
        <taxon>Enterobacterales</taxon>
        <taxon>Erwiniaceae</taxon>
        <taxon>Pantoea</taxon>
    </lineage>
</organism>
<dbReference type="InterPro" id="IPR004365">
    <property type="entry name" value="NA-bd_OB_tRNA"/>
</dbReference>
<evidence type="ECO:0000256" key="3">
    <source>
        <dbReference type="ARBA" id="ARBA00022598"/>
    </source>
</evidence>
<dbReference type="FunFam" id="2.40.50.140:FF:000116">
    <property type="entry name" value="Asparagine--tRNA ligase"/>
    <property type="match status" value="1"/>
</dbReference>